<proteinExistence type="predicted"/>
<dbReference type="AlphaFoldDB" id="A0A0A8Z0P2"/>
<reference evidence="1" key="1">
    <citation type="submission" date="2014-09" db="EMBL/GenBank/DDBJ databases">
        <authorList>
            <person name="Magalhaes I.L.F."/>
            <person name="Oliveira U."/>
            <person name="Santos F.R."/>
            <person name="Vidigal T.H.D.A."/>
            <person name="Brescovit A.D."/>
            <person name="Santos A.J."/>
        </authorList>
    </citation>
    <scope>NUCLEOTIDE SEQUENCE</scope>
    <source>
        <tissue evidence="1">Shoot tissue taken approximately 20 cm above the soil surface</tissue>
    </source>
</reference>
<organism evidence="1">
    <name type="scientific">Arundo donax</name>
    <name type="common">Giant reed</name>
    <name type="synonym">Donax arundinaceus</name>
    <dbReference type="NCBI Taxonomy" id="35708"/>
    <lineage>
        <taxon>Eukaryota</taxon>
        <taxon>Viridiplantae</taxon>
        <taxon>Streptophyta</taxon>
        <taxon>Embryophyta</taxon>
        <taxon>Tracheophyta</taxon>
        <taxon>Spermatophyta</taxon>
        <taxon>Magnoliopsida</taxon>
        <taxon>Liliopsida</taxon>
        <taxon>Poales</taxon>
        <taxon>Poaceae</taxon>
        <taxon>PACMAD clade</taxon>
        <taxon>Arundinoideae</taxon>
        <taxon>Arundineae</taxon>
        <taxon>Arundo</taxon>
    </lineage>
</organism>
<dbReference type="EMBL" id="GBRH01265519">
    <property type="protein sequence ID" value="JAD32376.1"/>
    <property type="molecule type" value="Transcribed_RNA"/>
</dbReference>
<reference evidence="1" key="2">
    <citation type="journal article" date="2015" name="Data Brief">
        <title>Shoot transcriptome of the giant reed, Arundo donax.</title>
        <authorList>
            <person name="Barrero R.A."/>
            <person name="Guerrero F.D."/>
            <person name="Moolhuijzen P."/>
            <person name="Goolsby J.A."/>
            <person name="Tidwell J."/>
            <person name="Bellgard S.E."/>
            <person name="Bellgard M.I."/>
        </authorList>
    </citation>
    <scope>NUCLEOTIDE SEQUENCE</scope>
    <source>
        <tissue evidence="1">Shoot tissue taken approximately 20 cm above the soil surface</tissue>
    </source>
</reference>
<protein>
    <submittedName>
        <fullName evidence="1">Uncharacterized protein</fullName>
    </submittedName>
</protein>
<evidence type="ECO:0000313" key="1">
    <source>
        <dbReference type="EMBL" id="JAD32376.1"/>
    </source>
</evidence>
<name>A0A0A8Z0P2_ARUDO</name>
<accession>A0A0A8Z0P2</accession>
<sequence>MPYINVPREYLFSYFSKRDEKVGGSESLPFTSK</sequence>